<comment type="caution">
    <text evidence="3">The sequence shown here is derived from an EMBL/GenBank/DDBJ whole genome shotgun (WGS) entry which is preliminary data.</text>
</comment>
<feature type="transmembrane region" description="Helical" evidence="1">
    <location>
        <begin position="136"/>
        <end position="155"/>
    </location>
</feature>
<keyword evidence="1" id="KW-1133">Transmembrane helix</keyword>
<proteinExistence type="predicted"/>
<dbReference type="InterPro" id="IPR036938">
    <property type="entry name" value="PAP2/HPO_sf"/>
</dbReference>
<organism evidence="3 4">
    <name type="scientific">Ruminococcus flavefaciens</name>
    <dbReference type="NCBI Taxonomy" id="1265"/>
    <lineage>
        <taxon>Bacteria</taxon>
        <taxon>Bacillati</taxon>
        <taxon>Bacillota</taxon>
        <taxon>Clostridia</taxon>
        <taxon>Eubacteriales</taxon>
        <taxon>Oscillospiraceae</taxon>
        <taxon>Ruminococcus</taxon>
    </lineage>
</organism>
<dbReference type="Pfam" id="PF01569">
    <property type="entry name" value="PAP2"/>
    <property type="match status" value="1"/>
</dbReference>
<dbReference type="OrthoDB" id="371155at2"/>
<name>A0A315XWF4_RUMFL</name>
<sequence>MEKNGRKLLLAGLGMMAAFIVWTMLIQTVDVQPVGQNGTNIGFAGLNQWFHKLTGVHMVLYTVTDWLGLVPIAVCMGFGILGLVQLVRRKSLFKVDSDILLLGVYYILVIAGYLIFEMIPINYRPILIEGRMEASYPSSTTLLVVSVMPTLAFQVWRRVQSSAVKKIIYTCTTAFTLFMVVGRTISGVHWLTDIIGALLLSAGLYLLYHGTVSLTEEHKWNSAKNYRL</sequence>
<feature type="transmembrane region" description="Helical" evidence="1">
    <location>
        <begin position="99"/>
        <end position="116"/>
    </location>
</feature>
<feature type="domain" description="Phosphatidic acid phosphatase type 2/haloperoxidase" evidence="2">
    <location>
        <begin position="94"/>
        <end position="209"/>
    </location>
</feature>
<evidence type="ECO:0000313" key="3">
    <source>
        <dbReference type="EMBL" id="PWJ11291.1"/>
    </source>
</evidence>
<reference evidence="3 4" key="1">
    <citation type="submission" date="2018-05" db="EMBL/GenBank/DDBJ databases">
        <title>The Hungate 1000. A catalogue of reference genomes from the rumen microbiome.</title>
        <authorList>
            <person name="Kelly W."/>
        </authorList>
    </citation>
    <scope>NUCLEOTIDE SEQUENCE [LARGE SCALE GENOMIC DNA]</scope>
    <source>
        <strain evidence="3 4">SAb67</strain>
    </source>
</reference>
<dbReference type="Proteomes" id="UP000245720">
    <property type="component" value="Unassembled WGS sequence"/>
</dbReference>
<evidence type="ECO:0000313" key="4">
    <source>
        <dbReference type="Proteomes" id="UP000245720"/>
    </source>
</evidence>
<feature type="transmembrane region" description="Helical" evidence="1">
    <location>
        <begin position="191"/>
        <end position="208"/>
    </location>
</feature>
<accession>A0A315XWF4</accession>
<dbReference type="SMART" id="SM00014">
    <property type="entry name" value="acidPPc"/>
    <property type="match status" value="1"/>
</dbReference>
<dbReference type="InterPro" id="IPR000326">
    <property type="entry name" value="PAP2/HPO"/>
</dbReference>
<feature type="transmembrane region" description="Helical" evidence="1">
    <location>
        <begin position="7"/>
        <end position="26"/>
    </location>
</feature>
<dbReference type="AlphaFoldDB" id="A0A315XWF4"/>
<feature type="transmembrane region" description="Helical" evidence="1">
    <location>
        <begin position="66"/>
        <end position="87"/>
    </location>
</feature>
<gene>
    <name evidence="3" type="ORF">IE37_02514</name>
</gene>
<evidence type="ECO:0000259" key="2">
    <source>
        <dbReference type="SMART" id="SM00014"/>
    </source>
</evidence>
<dbReference type="EMBL" id="QGDI01000010">
    <property type="protein sequence ID" value="PWJ11291.1"/>
    <property type="molecule type" value="Genomic_DNA"/>
</dbReference>
<evidence type="ECO:0000256" key="1">
    <source>
        <dbReference type="SAM" id="Phobius"/>
    </source>
</evidence>
<feature type="transmembrane region" description="Helical" evidence="1">
    <location>
        <begin position="167"/>
        <end position="185"/>
    </location>
</feature>
<dbReference type="SUPFAM" id="SSF48317">
    <property type="entry name" value="Acid phosphatase/Vanadium-dependent haloperoxidase"/>
    <property type="match status" value="1"/>
</dbReference>
<keyword evidence="1" id="KW-0812">Transmembrane</keyword>
<protein>
    <submittedName>
        <fullName evidence="3">Undecaprenyl-diphosphatase</fullName>
    </submittedName>
</protein>
<dbReference type="Gene3D" id="1.20.144.10">
    <property type="entry name" value="Phosphatidic acid phosphatase type 2/haloperoxidase"/>
    <property type="match status" value="1"/>
</dbReference>
<dbReference type="RefSeq" id="WP_109727244.1">
    <property type="nucleotide sequence ID" value="NZ_CAMGKM010000145.1"/>
</dbReference>
<keyword evidence="1" id="KW-0472">Membrane</keyword>